<protein>
    <submittedName>
        <fullName evidence="2">Sox_N domain-containing protein</fullName>
    </submittedName>
</protein>
<accession>T1I906</accession>
<dbReference type="EnsemblMetazoa" id="RPRC012778-RA">
    <property type="protein sequence ID" value="RPRC012778-PA"/>
    <property type="gene ID" value="RPRC012778"/>
</dbReference>
<dbReference type="InterPro" id="IPR022151">
    <property type="entry name" value="Sox_N"/>
</dbReference>
<evidence type="ECO:0000259" key="1">
    <source>
        <dbReference type="Pfam" id="PF12444"/>
    </source>
</evidence>
<dbReference type="AlphaFoldDB" id="T1I906"/>
<dbReference type="Pfam" id="PF12444">
    <property type="entry name" value="Sox_N"/>
    <property type="match status" value="1"/>
</dbReference>
<evidence type="ECO:0000313" key="3">
    <source>
        <dbReference type="Proteomes" id="UP000015103"/>
    </source>
</evidence>
<keyword evidence="3" id="KW-1185">Reference proteome</keyword>
<organism evidence="2 3">
    <name type="scientific">Rhodnius prolixus</name>
    <name type="common">Triatomid bug</name>
    <dbReference type="NCBI Taxonomy" id="13249"/>
    <lineage>
        <taxon>Eukaryota</taxon>
        <taxon>Metazoa</taxon>
        <taxon>Ecdysozoa</taxon>
        <taxon>Arthropoda</taxon>
        <taxon>Hexapoda</taxon>
        <taxon>Insecta</taxon>
        <taxon>Pterygota</taxon>
        <taxon>Neoptera</taxon>
        <taxon>Paraneoptera</taxon>
        <taxon>Hemiptera</taxon>
        <taxon>Heteroptera</taxon>
        <taxon>Panheteroptera</taxon>
        <taxon>Cimicomorpha</taxon>
        <taxon>Reduviidae</taxon>
        <taxon>Triatominae</taxon>
        <taxon>Rhodnius</taxon>
    </lineage>
</organism>
<name>T1I906_RHOPR</name>
<sequence>MSGRTVLSVPCAASGSHAPKPPAIDDNPEISAAVAKVLRGYDWTLIPVTTKLANTEHLASIAC</sequence>
<evidence type="ECO:0000313" key="2">
    <source>
        <dbReference type="EnsemblMetazoa" id="RPRC012778-PA"/>
    </source>
</evidence>
<dbReference type="EMBL" id="ACPB03001923">
    <property type="status" value="NOT_ANNOTATED_CDS"/>
    <property type="molecule type" value="Genomic_DNA"/>
</dbReference>
<reference evidence="2" key="1">
    <citation type="submission" date="2015-05" db="UniProtKB">
        <authorList>
            <consortium name="EnsemblMetazoa"/>
        </authorList>
    </citation>
    <scope>IDENTIFICATION</scope>
</reference>
<dbReference type="InParanoid" id="T1I906"/>
<dbReference type="VEuPathDB" id="VectorBase:RPRC012778"/>
<feature type="domain" description="Sox developmental protein N-terminal" evidence="1">
    <location>
        <begin position="30"/>
        <end position="49"/>
    </location>
</feature>
<dbReference type="HOGENOM" id="CLU_2888548_0_0_1"/>
<dbReference type="Proteomes" id="UP000015103">
    <property type="component" value="Unassembled WGS sequence"/>
</dbReference>
<proteinExistence type="predicted"/>